<dbReference type="InterPro" id="IPR001343">
    <property type="entry name" value="Hemolysn_Ca-bd"/>
</dbReference>
<dbReference type="AlphaFoldDB" id="A0A382ASW0"/>
<dbReference type="PRINTS" id="PR01488">
    <property type="entry name" value="RTXTOXINA"/>
</dbReference>
<dbReference type="Pfam" id="PF00353">
    <property type="entry name" value="HemolysinCabind"/>
    <property type="match status" value="7"/>
</dbReference>
<dbReference type="InterPro" id="IPR018511">
    <property type="entry name" value="Hemolysin-typ_Ca-bd_CS"/>
</dbReference>
<evidence type="ECO:0000313" key="9">
    <source>
        <dbReference type="EMBL" id="SVB04606.1"/>
    </source>
</evidence>
<evidence type="ECO:0000256" key="5">
    <source>
        <dbReference type="ARBA" id="ARBA00022737"/>
    </source>
</evidence>
<accession>A0A382ASW0</accession>
<feature type="compositionally biased region" description="Gly residues" evidence="8">
    <location>
        <begin position="244"/>
        <end position="254"/>
    </location>
</feature>
<dbReference type="PRINTS" id="PR00313">
    <property type="entry name" value="CABNDNGRPT"/>
</dbReference>
<feature type="compositionally biased region" description="Basic and acidic residues" evidence="8">
    <location>
        <begin position="641"/>
        <end position="650"/>
    </location>
</feature>
<evidence type="ECO:0000256" key="2">
    <source>
        <dbReference type="ARBA" id="ARBA00004613"/>
    </source>
</evidence>
<evidence type="ECO:0000256" key="8">
    <source>
        <dbReference type="SAM" id="MobiDB-lite"/>
    </source>
</evidence>
<organism evidence="9">
    <name type="scientific">marine metagenome</name>
    <dbReference type="NCBI Taxonomy" id="408172"/>
    <lineage>
        <taxon>unclassified sequences</taxon>
        <taxon>metagenomes</taxon>
        <taxon>ecological metagenomes</taxon>
    </lineage>
</organism>
<feature type="compositionally biased region" description="Low complexity" evidence="8">
    <location>
        <begin position="266"/>
        <end position="279"/>
    </location>
</feature>
<proteinExistence type="predicted"/>
<gene>
    <name evidence="9" type="ORF">METZ01_LOCUS157460</name>
</gene>
<sequence length="657" mass="64462">MASKLTDVFDNVRSFFTGRIDDDKIKGGIGNDELDGGAGDDTLAGFMGHDTLDGGEGDDILAGMRGKDYLDGGEGNDFLDGGRGRDRLDGGAGDDVLLGGGGTDTLTGGTGNDTFVQDFSLSGRDDITDFNPAEDTLDIRGLQGSFEISVTAENGGTLIDGGTGNTLFVANITPDQLSADNVTIDGNAITFESGDTLESVLGDAAADQQGDDLNLTGFGGDQNFTGGAGNDTLAGGDGDDTVAGGAGDDTLGGGRGDDTLEGGTGDDTLSGAGGDDTLTGGAGEDTLKGGAGDDTLAGGEGRDTFIQIFSEEGADTISDFNPAQDTIDLSGFGGAQNASKISISEVEGGSTLIEAGSGTLLVEGVTPDQLGANNVTVEGQGLGVGSGEGDIESLLSDFASSSDLAATDGDDILAGGAGDDVIDGGAGDDILVGGGGRSSDDVLDGGAGDDILTGQGGEDTLEGGTGDDILFGNRGNDALSGGAGDDILEGGRGSDTLEGGTGNDTFVQSFNSVAGQDEILDFNPAEDTIDLIDLQNVSEFSITAVDDGTLIDGGAGVTVLVKGVTPEQLSADNFTIGGNTINLGPGDTLESVVGDAVADLQTDGVNLGGAEGEQDFTGGDGADTLAGGDGADTLGGGAGDDTLKGQHGDDTLEGGAG</sequence>
<dbReference type="GO" id="GO:0005576">
    <property type="term" value="C:extracellular region"/>
    <property type="evidence" value="ECO:0007669"/>
    <property type="project" value="UniProtKB-SubCell"/>
</dbReference>
<feature type="compositionally biased region" description="Gly residues" evidence="8">
    <location>
        <begin position="627"/>
        <end position="639"/>
    </location>
</feature>
<feature type="region of interest" description="Disordered" evidence="8">
    <location>
        <begin position="226"/>
        <end position="299"/>
    </location>
</feature>
<dbReference type="InterPro" id="IPR011049">
    <property type="entry name" value="Serralysin-like_metalloprot_C"/>
</dbReference>
<evidence type="ECO:0000256" key="1">
    <source>
        <dbReference type="ARBA" id="ARBA00004370"/>
    </source>
</evidence>
<reference evidence="9" key="1">
    <citation type="submission" date="2018-05" db="EMBL/GenBank/DDBJ databases">
        <authorList>
            <person name="Lanie J.A."/>
            <person name="Ng W.-L."/>
            <person name="Kazmierczak K.M."/>
            <person name="Andrzejewski T.M."/>
            <person name="Davidsen T.M."/>
            <person name="Wayne K.J."/>
            <person name="Tettelin H."/>
            <person name="Glass J.I."/>
            <person name="Rusch D."/>
            <person name="Podicherti R."/>
            <person name="Tsui H.-C.T."/>
            <person name="Winkler M.E."/>
        </authorList>
    </citation>
    <scope>NUCLEOTIDE SEQUENCE</scope>
</reference>
<feature type="non-terminal residue" evidence="9">
    <location>
        <position position="657"/>
    </location>
</feature>
<evidence type="ECO:0000256" key="3">
    <source>
        <dbReference type="ARBA" id="ARBA00022525"/>
    </source>
</evidence>
<keyword evidence="6" id="KW-0843">Virulence</keyword>
<dbReference type="GO" id="GO:0005509">
    <property type="term" value="F:calcium ion binding"/>
    <property type="evidence" value="ECO:0007669"/>
    <property type="project" value="InterPro"/>
</dbReference>
<evidence type="ECO:0000256" key="6">
    <source>
        <dbReference type="ARBA" id="ARBA00023026"/>
    </source>
</evidence>
<dbReference type="InterPro" id="IPR003995">
    <property type="entry name" value="RTX_toxin_determinant-A"/>
</dbReference>
<keyword evidence="5" id="KW-0677">Repeat</keyword>
<name>A0A382ASW0_9ZZZZ</name>
<keyword evidence="3" id="KW-0964">Secreted</keyword>
<dbReference type="Gene3D" id="2.150.10.10">
    <property type="entry name" value="Serralysin-like metalloprotease, C-terminal"/>
    <property type="match status" value="4"/>
</dbReference>
<feature type="region of interest" description="Disordered" evidence="8">
    <location>
        <begin position="433"/>
        <end position="467"/>
    </location>
</feature>
<keyword evidence="4" id="KW-0800">Toxin</keyword>
<keyword evidence="7" id="KW-0472">Membrane</keyword>
<dbReference type="PANTHER" id="PTHR38340:SF1">
    <property type="entry name" value="S-LAYER PROTEIN"/>
    <property type="match status" value="1"/>
</dbReference>
<evidence type="ECO:0008006" key="10">
    <source>
        <dbReference type="Google" id="ProtNLM"/>
    </source>
</evidence>
<dbReference type="PANTHER" id="PTHR38340">
    <property type="entry name" value="S-LAYER PROTEIN"/>
    <property type="match status" value="1"/>
</dbReference>
<dbReference type="GO" id="GO:0090729">
    <property type="term" value="F:toxin activity"/>
    <property type="evidence" value="ECO:0007669"/>
    <property type="project" value="UniProtKB-KW"/>
</dbReference>
<dbReference type="EMBL" id="UINC01026696">
    <property type="protein sequence ID" value="SVB04606.1"/>
    <property type="molecule type" value="Genomic_DNA"/>
</dbReference>
<dbReference type="InterPro" id="IPR050557">
    <property type="entry name" value="RTX_toxin/Mannuronan_C5-epim"/>
</dbReference>
<dbReference type="PROSITE" id="PS00330">
    <property type="entry name" value="HEMOLYSIN_CALCIUM"/>
    <property type="match status" value="9"/>
</dbReference>
<evidence type="ECO:0000256" key="7">
    <source>
        <dbReference type="ARBA" id="ARBA00023136"/>
    </source>
</evidence>
<evidence type="ECO:0000256" key="4">
    <source>
        <dbReference type="ARBA" id="ARBA00022656"/>
    </source>
</evidence>
<dbReference type="SUPFAM" id="SSF51120">
    <property type="entry name" value="beta-Roll"/>
    <property type="match status" value="4"/>
</dbReference>
<comment type="subcellular location">
    <subcellularLocation>
        <location evidence="1">Membrane</location>
    </subcellularLocation>
    <subcellularLocation>
        <location evidence="2">Secreted</location>
    </subcellularLocation>
</comment>
<protein>
    <recommendedName>
        <fullName evidence="10">Calcium-binding protein</fullName>
    </recommendedName>
</protein>
<dbReference type="GO" id="GO:0016020">
    <property type="term" value="C:membrane"/>
    <property type="evidence" value="ECO:0007669"/>
    <property type="project" value="UniProtKB-SubCell"/>
</dbReference>
<feature type="region of interest" description="Disordered" evidence="8">
    <location>
        <begin position="609"/>
        <end position="657"/>
    </location>
</feature>